<organism evidence="7 8">
    <name type="scientific">Candidatus Fusobacterium pullicola</name>
    <dbReference type="NCBI Taxonomy" id="2838601"/>
    <lineage>
        <taxon>Bacteria</taxon>
        <taxon>Fusobacteriati</taxon>
        <taxon>Fusobacteriota</taxon>
        <taxon>Fusobacteriia</taxon>
        <taxon>Fusobacteriales</taxon>
        <taxon>Fusobacteriaceae</taxon>
        <taxon>Fusobacterium</taxon>
    </lineage>
</organism>
<feature type="transmembrane region" description="Helical" evidence="6">
    <location>
        <begin position="355"/>
        <end position="373"/>
    </location>
</feature>
<proteinExistence type="predicted"/>
<dbReference type="InterPro" id="IPR050833">
    <property type="entry name" value="Poly_Biosynth_Transport"/>
</dbReference>
<reference evidence="7" key="1">
    <citation type="journal article" date="2021" name="PeerJ">
        <title>Extensive microbial diversity within the chicken gut microbiome revealed by metagenomics and culture.</title>
        <authorList>
            <person name="Gilroy R."/>
            <person name="Ravi A."/>
            <person name="Getino M."/>
            <person name="Pursley I."/>
            <person name="Horton D.L."/>
            <person name="Alikhan N.F."/>
            <person name="Baker D."/>
            <person name="Gharbi K."/>
            <person name="Hall N."/>
            <person name="Watson M."/>
            <person name="Adriaenssens E.M."/>
            <person name="Foster-Nyarko E."/>
            <person name="Jarju S."/>
            <person name="Secka A."/>
            <person name="Antonio M."/>
            <person name="Oren A."/>
            <person name="Chaudhuri R.R."/>
            <person name="La Ragione R."/>
            <person name="Hildebrand F."/>
            <person name="Pallen M.J."/>
        </authorList>
    </citation>
    <scope>NUCLEOTIDE SEQUENCE</scope>
    <source>
        <strain evidence="7">A6-441</strain>
    </source>
</reference>
<feature type="transmembrane region" description="Helical" evidence="6">
    <location>
        <begin position="288"/>
        <end position="316"/>
    </location>
</feature>
<dbReference type="Proteomes" id="UP000724657">
    <property type="component" value="Unassembled WGS sequence"/>
</dbReference>
<feature type="transmembrane region" description="Helical" evidence="6">
    <location>
        <begin position="328"/>
        <end position="348"/>
    </location>
</feature>
<feature type="transmembrane region" description="Helical" evidence="6">
    <location>
        <begin position="12"/>
        <end position="32"/>
    </location>
</feature>
<dbReference type="EMBL" id="JAHLFN010000026">
    <property type="protein sequence ID" value="MBU3842008.1"/>
    <property type="molecule type" value="Genomic_DNA"/>
</dbReference>
<dbReference type="AlphaFoldDB" id="A0A9E2NWT2"/>
<feature type="transmembrane region" description="Helical" evidence="6">
    <location>
        <begin position="44"/>
        <end position="67"/>
    </location>
</feature>
<feature type="transmembrane region" description="Helical" evidence="6">
    <location>
        <begin position="379"/>
        <end position="397"/>
    </location>
</feature>
<name>A0A9E2NWT2_9FUSO</name>
<reference evidence="7" key="2">
    <citation type="submission" date="2021-04" db="EMBL/GenBank/DDBJ databases">
        <authorList>
            <person name="Gilroy R."/>
        </authorList>
    </citation>
    <scope>NUCLEOTIDE SEQUENCE</scope>
    <source>
        <strain evidence="7">A6-441</strain>
    </source>
</reference>
<accession>A0A9E2NWT2</accession>
<evidence type="ECO:0000256" key="6">
    <source>
        <dbReference type="SAM" id="Phobius"/>
    </source>
</evidence>
<feature type="transmembrane region" description="Helical" evidence="6">
    <location>
        <begin position="211"/>
        <end position="229"/>
    </location>
</feature>
<evidence type="ECO:0000256" key="3">
    <source>
        <dbReference type="ARBA" id="ARBA00022692"/>
    </source>
</evidence>
<feature type="transmembrane region" description="Helical" evidence="6">
    <location>
        <begin position="249"/>
        <end position="268"/>
    </location>
</feature>
<evidence type="ECO:0000256" key="4">
    <source>
        <dbReference type="ARBA" id="ARBA00022989"/>
    </source>
</evidence>
<feature type="transmembrane region" description="Helical" evidence="6">
    <location>
        <begin position="79"/>
        <end position="100"/>
    </location>
</feature>
<feature type="transmembrane region" description="Helical" evidence="6">
    <location>
        <begin position="115"/>
        <end position="132"/>
    </location>
</feature>
<feature type="transmembrane region" description="Helical" evidence="6">
    <location>
        <begin position="409"/>
        <end position="427"/>
    </location>
</feature>
<evidence type="ECO:0000313" key="8">
    <source>
        <dbReference type="Proteomes" id="UP000724657"/>
    </source>
</evidence>
<dbReference type="PANTHER" id="PTHR30250">
    <property type="entry name" value="PST FAMILY PREDICTED COLANIC ACID TRANSPORTER"/>
    <property type="match status" value="1"/>
</dbReference>
<evidence type="ECO:0000256" key="5">
    <source>
        <dbReference type="ARBA" id="ARBA00023136"/>
    </source>
</evidence>
<keyword evidence="2" id="KW-1003">Cell membrane</keyword>
<evidence type="ECO:0000313" key="7">
    <source>
        <dbReference type="EMBL" id="MBU3842008.1"/>
    </source>
</evidence>
<feature type="transmembrane region" description="Helical" evidence="6">
    <location>
        <begin position="433"/>
        <end position="453"/>
    </location>
</feature>
<gene>
    <name evidence="7" type="ORF">IAA47_03330</name>
</gene>
<dbReference type="PANTHER" id="PTHR30250:SF11">
    <property type="entry name" value="O-ANTIGEN TRANSPORTER-RELATED"/>
    <property type="match status" value="1"/>
</dbReference>
<protein>
    <submittedName>
        <fullName evidence="7">Oligosaccharide flippase family protein</fullName>
    </submittedName>
</protein>
<keyword evidence="5 6" id="KW-0472">Membrane</keyword>
<keyword evidence="3 6" id="KW-0812">Transmembrane</keyword>
<feature type="transmembrane region" description="Helical" evidence="6">
    <location>
        <begin position="169"/>
        <end position="190"/>
    </location>
</feature>
<feature type="transmembrane region" description="Helical" evidence="6">
    <location>
        <begin position="144"/>
        <end position="163"/>
    </location>
</feature>
<dbReference type="GO" id="GO:0005886">
    <property type="term" value="C:plasma membrane"/>
    <property type="evidence" value="ECO:0007669"/>
    <property type="project" value="UniProtKB-SubCell"/>
</dbReference>
<dbReference type="Pfam" id="PF01943">
    <property type="entry name" value="Polysacc_synt"/>
    <property type="match status" value="1"/>
</dbReference>
<comment type="subcellular location">
    <subcellularLocation>
        <location evidence="1">Cell membrane</location>
        <topology evidence="1">Multi-pass membrane protein</topology>
    </subcellularLocation>
</comment>
<comment type="caution">
    <text evidence="7">The sequence shown here is derived from an EMBL/GenBank/DDBJ whole genome shotgun (WGS) entry which is preliminary data.</text>
</comment>
<keyword evidence="4 6" id="KW-1133">Transmembrane helix</keyword>
<sequence length="469" mass="54764">MNKYKKLGYNTLFILIGNIGSKLVSFLLLPFYTAYLSPELYGELNMITMTITFLTPLLTLQFATTVFRFANHQSEEKQNVILFIALVTVIPLILVVSLFAKNIIEYFKIDYITKYYKYILIIFIFSYLNSVLKEKIRTNSMVKLYSVIGIIETFITITLNIYLVPKFLVLGMIISMTYSTIIISIILAYFSNLNKVLKFKYWNTDIFKEMLKYSFPLIPNAIIWSILALADRIFLKYYYGLEEVGLYSVASKIPMILTVIFNIFYNSLQISMLDEYKKEGFDKFFYNIFYNISLIQMFGAIIIIILIKPVIGFIVADTYIEVWKYIPLFLLTILFNNYSAILGIKYLLKKDTKQLLKSSFVASIVNIGFNYLLVPKFGILGAIMATVIAYVALFYMRKKDTEDMINIEISFYLGNIIILLLSLLPTVKNLENYRIYLSFILIFLFIIIQKKYLLSLYNFILKKFDKRKV</sequence>
<evidence type="ECO:0000256" key="2">
    <source>
        <dbReference type="ARBA" id="ARBA00022475"/>
    </source>
</evidence>
<dbReference type="InterPro" id="IPR002797">
    <property type="entry name" value="Polysacc_synth"/>
</dbReference>
<evidence type="ECO:0000256" key="1">
    <source>
        <dbReference type="ARBA" id="ARBA00004651"/>
    </source>
</evidence>